<evidence type="ECO:0000256" key="2">
    <source>
        <dbReference type="ARBA" id="ARBA00023015"/>
    </source>
</evidence>
<evidence type="ECO:0000313" key="7">
    <source>
        <dbReference type="Proteomes" id="UP001321542"/>
    </source>
</evidence>
<protein>
    <recommendedName>
        <fullName evidence="5">HTH lysR-type domain-containing protein</fullName>
    </recommendedName>
</protein>
<dbReference type="PROSITE" id="PS50931">
    <property type="entry name" value="HTH_LYSR"/>
    <property type="match status" value="1"/>
</dbReference>
<evidence type="ECO:0000256" key="3">
    <source>
        <dbReference type="ARBA" id="ARBA00023125"/>
    </source>
</evidence>
<keyword evidence="2" id="KW-0805">Transcription regulation</keyword>
<evidence type="ECO:0000313" key="6">
    <source>
        <dbReference type="EMBL" id="BBC32111.1"/>
    </source>
</evidence>
<reference evidence="6 7" key="2">
    <citation type="journal article" date="2023" name="ChemBioChem">
        <title>Acyltransferase Domain Exchange between Two Independent Type I Polyketide Synthases in the Same Producer Strain of Macrolide Antibiotics.</title>
        <authorList>
            <person name="Kudo F."/>
            <person name="Kishikawa K."/>
            <person name="Tsuboi K."/>
            <person name="Kido T."/>
            <person name="Usui T."/>
            <person name="Hashimoto J."/>
            <person name="Shin-Ya K."/>
            <person name="Miyanaga A."/>
            <person name="Eguchi T."/>
        </authorList>
    </citation>
    <scope>NUCLEOTIDE SEQUENCE [LARGE SCALE GENOMIC DNA]</scope>
    <source>
        <strain evidence="6 7">A-8890</strain>
    </source>
</reference>
<keyword evidence="7" id="KW-1185">Reference proteome</keyword>
<dbReference type="Pfam" id="PF03466">
    <property type="entry name" value="LysR_substrate"/>
    <property type="match status" value="1"/>
</dbReference>
<dbReference type="PANTHER" id="PTHR30419:SF8">
    <property type="entry name" value="NITROGEN ASSIMILATION TRANSCRIPTIONAL ACTIVATOR-RELATED"/>
    <property type="match status" value="1"/>
</dbReference>
<dbReference type="InterPro" id="IPR050950">
    <property type="entry name" value="HTH-type_LysR_regulators"/>
</dbReference>
<dbReference type="Gene3D" id="3.40.190.290">
    <property type="match status" value="1"/>
</dbReference>
<dbReference type="InterPro" id="IPR005119">
    <property type="entry name" value="LysR_subst-bd"/>
</dbReference>
<proteinExistence type="inferred from homology"/>
<sequence length="306" mass="32655">MQLVPVSLAYFLEVARTGSVSEAAQVLNVAPSAISRQIAKLEAGIGVPLFVRHPRGMTVTDAGSRLLGHARRSEVETAALVEELRTGRGADVRTVAVACSEGFARRVVPGAMAAFRRAYPDVTFRLDIVPRQEATRRVAEGIVDVAATYAMGPQHDVRVECAVVIPVAAIVPVGHELADRRRITLAELCAHPLALGSAGTSQRELFDIGAQLEGLTVRPALVCDALAPQYEFVRSGGGIALVGDLGDLDEGAATEGVAYVHVDHPVFRQREAQVQTMLGRRLPWAAAQFTELLVGRLRPPHTAVGQ</sequence>
<gene>
    <name evidence="6" type="ORF">SGFS_034050</name>
</gene>
<dbReference type="Gene3D" id="1.10.10.10">
    <property type="entry name" value="Winged helix-like DNA-binding domain superfamily/Winged helix DNA-binding domain"/>
    <property type="match status" value="1"/>
</dbReference>
<name>A0ABN5VFW6_9ACTN</name>
<keyword evidence="3" id="KW-0238">DNA-binding</keyword>
<feature type="domain" description="HTH lysR-type" evidence="5">
    <location>
        <begin position="8"/>
        <end position="60"/>
    </location>
</feature>
<dbReference type="RefSeq" id="WP_286251071.1">
    <property type="nucleotide sequence ID" value="NZ_AP018448.1"/>
</dbReference>
<evidence type="ECO:0000256" key="1">
    <source>
        <dbReference type="ARBA" id="ARBA00009437"/>
    </source>
</evidence>
<dbReference type="InterPro" id="IPR036388">
    <property type="entry name" value="WH-like_DNA-bd_sf"/>
</dbReference>
<evidence type="ECO:0000259" key="5">
    <source>
        <dbReference type="PROSITE" id="PS50931"/>
    </source>
</evidence>
<dbReference type="PRINTS" id="PR00039">
    <property type="entry name" value="HTHLYSR"/>
</dbReference>
<comment type="similarity">
    <text evidence="1">Belongs to the LysR transcriptional regulatory family.</text>
</comment>
<dbReference type="InterPro" id="IPR036390">
    <property type="entry name" value="WH_DNA-bd_sf"/>
</dbReference>
<organism evidence="6 7">
    <name type="scientific">Streptomyces graminofaciens</name>
    <dbReference type="NCBI Taxonomy" id="68212"/>
    <lineage>
        <taxon>Bacteria</taxon>
        <taxon>Bacillati</taxon>
        <taxon>Actinomycetota</taxon>
        <taxon>Actinomycetes</taxon>
        <taxon>Kitasatosporales</taxon>
        <taxon>Streptomycetaceae</taxon>
        <taxon>Streptomyces</taxon>
    </lineage>
</organism>
<dbReference type="Pfam" id="PF00126">
    <property type="entry name" value="HTH_1"/>
    <property type="match status" value="1"/>
</dbReference>
<evidence type="ECO:0000256" key="4">
    <source>
        <dbReference type="ARBA" id="ARBA00023163"/>
    </source>
</evidence>
<keyword evidence="4" id="KW-0804">Transcription</keyword>
<dbReference type="Proteomes" id="UP001321542">
    <property type="component" value="Chromosome"/>
</dbReference>
<dbReference type="PANTHER" id="PTHR30419">
    <property type="entry name" value="HTH-TYPE TRANSCRIPTIONAL REGULATOR YBHD"/>
    <property type="match status" value="1"/>
</dbReference>
<dbReference type="SUPFAM" id="SSF46785">
    <property type="entry name" value="Winged helix' DNA-binding domain"/>
    <property type="match status" value="1"/>
</dbReference>
<accession>A0ABN5VFW6</accession>
<dbReference type="InterPro" id="IPR000847">
    <property type="entry name" value="LysR_HTH_N"/>
</dbReference>
<dbReference type="EMBL" id="AP018448">
    <property type="protein sequence ID" value="BBC32111.1"/>
    <property type="molecule type" value="Genomic_DNA"/>
</dbReference>
<dbReference type="SUPFAM" id="SSF53850">
    <property type="entry name" value="Periplasmic binding protein-like II"/>
    <property type="match status" value="1"/>
</dbReference>
<reference evidence="6 7" key="1">
    <citation type="journal article" date="2010" name="ChemBioChem">
        <title>Cloning and characterization of the biosynthetic gene cluster of 16-membered macrolide antibiotic FD-891: involvement of a dual functional cytochrome P450 monooxygenase catalyzing epoxidation and hydroxylation.</title>
        <authorList>
            <person name="Kudo F."/>
            <person name="Motegi A."/>
            <person name="Mizoue K."/>
            <person name="Eguchi T."/>
        </authorList>
    </citation>
    <scope>NUCLEOTIDE SEQUENCE [LARGE SCALE GENOMIC DNA]</scope>
    <source>
        <strain evidence="6 7">A-8890</strain>
    </source>
</reference>